<dbReference type="PROSITE" id="PS50893">
    <property type="entry name" value="ABC_TRANSPORTER_2"/>
    <property type="match status" value="1"/>
</dbReference>
<dbReference type="SUPFAM" id="SSF52540">
    <property type="entry name" value="P-loop containing nucleoside triphosphate hydrolases"/>
    <property type="match status" value="1"/>
</dbReference>
<dbReference type="GO" id="GO:0005524">
    <property type="term" value="F:ATP binding"/>
    <property type="evidence" value="ECO:0007669"/>
    <property type="project" value="UniProtKB-KW"/>
</dbReference>
<evidence type="ECO:0000313" key="4">
    <source>
        <dbReference type="EMBL" id="MDY0873152.1"/>
    </source>
</evidence>
<keyword evidence="2 4" id="KW-0067">ATP-binding</keyword>
<comment type="caution">
    <text evidence="4">The sequence shown here is derived from an EMBL/GenBank/DDBJ whole genome shotgun (WGS) entry which is preliminary data.</text>
</comment>
<dbReference type="Gene3D" id="3.40.50.300">
    <property type="entry name" value="P-loop containing nucleotide triphosphate hydrolases"/>
    <property type="match status" value="1"/>
</dbReference>
<dbReference type="RefSeq" id="WP_320501617.1">
    <property type="nucleotide sequence ID" value="NZ_JAXCLX010000002.1"/>
</dbReference>
<accession>A0ABU5E0M8</accession>
<dbReference type="InterPro" id="IPR003439">
    <property type="entry name" value="ABC_transporter-like_ATP-bd"/>
</dbReference>
<reference evidence="4 5" key="1">
    <citation type="journal article" date="2013" name="Antonie Van Leeuwenhoek">
        <title>Dongia rigui sp. nov., isolated from freshwater of a large wetland in Korea.</title>
        <authorList>
            <person name="Baik K.S."/>
            <person name="Hwang Y.M."/>
            <person name="Choi J.S."/>
            <person name="Kwon J."/>
            <person name="Seong C.N."/>
        </authorList>
    </citation>
    <scope>NUCLEOTIDE SEQUENCE [LARGE SCALE GENOMIC DNA]</scope>
    <source>
        <strain evidence="4 5">04SU4-P</strain>
    </source>
</reference>
<evidence type="ECO:0000256" key="2">
    <source>
        <dbReference type="ARBA" id="ARBA00022840"/>
    </source>
</evidence>
<evidence type="ECO:0000259" key="3">
    <source>
        <dbReference type="PROSITE" id="PS50893"/>
    </source>
</evidence>
<keyword evidence="5" id="KW-1185">Reference proteome</keyword>
<evidence type="ECO:0000313" key="5">
    <source>
        <dbReference type="Proteomes" id="UP001271769"/>
    </source>
</evidence>
<dbReference type="InterPro" id="IPR017871">
    <property type="entry name" value="ABC_transporter-like_CS"/>
</dbReference>
<keyword evidence="1" id="KW-0547">Nucleotide-binding</keyword>
<dbReference type="PANTHER" id="PTHR42794">
    <property type="entry name" value="HEMIN IMPORT ATP-BINDING PROTEIN HMUV"/>
    <property type="match status" value="1"/>
</dbReference>
<name>A0ABU5E0M8_9PROT</name>
<protein>
    <submittedName>
        <fullName evidence="4">ABC transporter ATP-binding protein</fullName>
    </submittedName>
</protein>
<dbReference type="Pfam" id="PF00005">
    <property type="entry name" value="ABC_tran"/>
    <property type="match status" value="1"/>
</dbReference>
<feature type="domain" description="ABC transporter" evidence="3">
    <location>
        <begin position="3"/>
        <end position="235"/>
    </location>
</feature>
<dbReference type="CDD" id="cd03214">
    <property type="entry name" value="ABC_Iron-Siderophores_B12_Hemin"/>
    <property type="match status" value="1"/>
</dbReference>
<proteinExistence type="predicted"/>
<dbReference type="PANTHER" id="PTHR42794:SF2">
    <property type="entry name" value="ABC TRANSPORTER ATP-BINDING PROTEIN"/>
    <property type="match status" value="1"/>
</dbReference>
<dbReference type="SMART" id="SM00382">
    <property type="entry name" value="AAA"/>
    <property type="match status" value="1"/>
</dbReference>
<organism evidence="4 5">
    <name type="scientific">Dongia rigui</name>
    <dbReference type="NCBI Taxonomy" id="940149"/>
    <lineage>
        <taxon>Bacteria</taxon>
        <taxon>Pseudomonadati</taxon>
        <taxon>Pseudomonadota</taxon>
        <taxon>Alphaproteobacteria</taxon>
        <taxon>Rhodospirillales</taxon>
        <taxon>Dongiaceae</taxon>
        <taxon>Dongia</taxon>
    </lineage>
</organism>
<dbReference type="InterPro" id="IPR003593">
    <property type="entry name" value="AAA+_ATPase"/>
</dbReference>
<gene>
    <name evidence="4" type="ORF">SMD31_14515</name>
</gene>
<evidence type="ECO:0000256" key="1">
    <source>
        <dbReference type="ARBA" id="ARBA00022741"/>
    </source>
</evidence>
<dbReference type="PROSITE" id="PS00211">
    <property type="entry name" value="ABC_TRANSPORTER_1"/>
    <property type="match status" value="1"/>
</dbReference>
<sequence length="265" mass="28814">MSITARNVRWSTAGRMIVDGVSIDVPQGKTLGLLGANGSGKSSFLRLLGKLRQLESGVVTLGGTDIAELTQRQIARRTAFVEQQVHTEIEVTIADIVQLGRTPHRGTLAAWTQVDEAAVDNALEQTGLAGMRDRLWRTLSGGERQRVQIARALAQSPSELLLDEPTNHLDIQHQLELLSLVSRLPVTTVIALHDLNLAAMFCDALVVLKDGRVIAHGHPDDVLTRPLLREGFGVEAHIQRSPHHGKLQIQFLPEGMQVAIASEAA</sequence>
<dbReference type="Proteomes" id="UP001271769">
    <property type="component" value="Unassembled WGS sequence"/>
</dbReference>
<dbReference type="EMBL" id="JAXCLX010000002">
    <property type="protein sequence ID" value="MDY0873152.1"/>
    <property type="molecule type" value="Genomic_DNA"/>
</dbReference>
<dbReference type="InterPro" id="IPR027417">
    <property type="entry name" value="P-loop_NTPase"/>
</dbReference>